<dbReference type="RefSeq" id="YP_010050743.1">
    <property type="nucleotide sequence ID" value="NC_054433.1"/>
</dbReference>
<proteinExistence type="predicted"/>
<dbReference type="GeneID" id="63911478"/>
<dbReference type="EMBL" id="MN103533">
    <property type="protein sequence ID" value="QEA10810.1"/>
    <property type="molecule type" value="Genomic_DNA"/>
</dbReference>
<feature type="region of interest" description="Disordered" evidence="1">
    <location>
        <begin position="1"/>
        <end position="43"/>
    </location>
</feature>
<dbReference type="KEGG" id="vg:63911478"/>
<sequence>MSRSPRPLPSAGAPPTHPRAIPDPKASPPMRTPRQIEPPTRALPMSLPVDLEAFGDGAVVYIAELDLVDGAGGYISAHRTEAGAIGKLVEFAARLGITIDDYGPTGPGVLDDHPEVASHAVMRVPLEP</sequence>
<reference evidence="2 3" key="1">
    <citation type="journal article" date="2020" name="PLoS ONE">
        <title>Weirdo19ES is a novel singleton mycobacteriophage that selects for glycolipid deficient phage-resistant M. smegmatis mutants.</title>
        <authorList>
            <person name="Suarez C.A."/>
            <person name="Franceschelli J.J."/>
            <person name="Tasselli S.E."/>
            <person name="Morbidoni H.R."/>
        </authorList>
    </citation>
    <scope>NUCLEOTIDE SEQUENCE [LARGE SCALE GENOMIC DNA]</scope>
</reference>
<evidence type="ECO:0000313" key="3">
    <source>
        <dbReference type="Proteomes" id="UP000501191"/>
    </source>
</evidence>
<protein>
    <submittedName>
        <fullName evidence="2">Uncharacterized protein</fullName>
    </submittedName>
</protein>
<organism evidence="2 3">
    <name type="scientific">Mycobacterium phage Weirdo19</name>
    <dbReference type="NCBI Taxonomy" id="2601610"/>
    <lineage>
        <taxon>Viruses</taxon>
        <taxon>Duplodnaviria</taxon>
        <taxon>Heunggongvirae</taxon>
        <taxon>Uroviricota</taxon>
        <taxon>Caudoviricetes</taxon>
        <taxon>Rosariovirus</taxon>
        <taxon>Rosariovirus Weirdo19ES</taxon>
    </lineage>
</organism>
<keyword evidence="3" id="KW-1185">Reference proteome</keyword>
<dbReference type="Proteomes" id="UP000501191">
    <property type="component" value="Segment"/>
</dbReference>
<evidence type="ECO:0000256" key="1">
    <source>
        <dbReference type="SAM" id="MobiDB-lite"/>
    </source>
</evidence>
<name>A0A6M2YSX1_9CAUD</name>
<accession>A0A6M2YSX1</accession>
<evidence type="ECO:0000313" key="2">
    <source>
        <dbReference type="EMBL" id="QEA10810.1"/>
    </source>
</evidence>